<name>A0A9W6JX41_9HYPH</name>
<organism evidence="1 2">
    <name type="scientific">Ancylobacter defluvii</name>
    <dbReference type="NCBI Taxonomy" id="1282440"/>
    <lineage>
        <taxon>Bacteria</taxon>
        <taxon>Pseudomonadati</taxon>
        <taxon>Pseudomonadota</taxon>
        <taxon>Alphaproteobacteria</taxon>
        <taxon>Hyphomicrobiales</taxon>
        <taxon>Xanthobacteraceae</taxon>
        <taxon>Ancylobacter</taxon>
    </lineage>
</organism>
<reference evidence="1" key="1">
    <citation type="journal article" date="2014" name="Int. J. Syst. Evol. Microbiol.">
        <title>Complete genome sequence of Corynebacterium casei LMG S-19264T (=DSM 44701T), isolated from a smear-ripened cheese.</title>
        <authorList>
            <consortium name="US DOE Joint Genome Institute (JGI-PGF)"/>
            <person name="Walter F."/>
            <person name="Albersmeier A."/>
            <person name="Kalinowski J."/>
            <person name="Ruckert C."/>
        </authorList>
    </citation>
    <scope>NUCLEOTIDE SEQUENCE</scope>
    <source>
        <strain evidence="1">VKM B-2789</strain>
    </source>
</reference>
<proteinExistence type="predicted"/>
<dbReference type="Proteomes" id="UP001143330">
    <property type="component" value="Unassembled WGS sequence"/>
</dbReference>
<evidence type="ECO:0000313" key="2">
    <source>
        <dbReference type="Proteomes" id="UP001143330"/>
    </source>
</evidence>
<sequence>MPCNETGDRAALLEAKHATYFISGIAFSQENVIASACFLAVNSIEPPLYEPHRCVDYVRDNVFGIDFDEKSVRVSRGLACREIRTSSSSDRPISTR</sequence>
<gene>
    <name evidence="1" type="ORF">GCM10017653_17740</name>
</gene>
<dbReference type="RefSeq" id="WP_213363338.1">
    <property type="nucleotide sequence ID" value="NZ_BSFM01000009.1"/>
</dbReference>
<accession>A0A9W6JX41</accession>
<evidence type="ECO:0000313" key="1">
    <source>
        <dbReference type="EMBL" id="GLK83705.1"/>
    </source>
</evidence>
<dbReference type="AlphaFoldDB" id="A0A9W6JX41"/>
<protein>
    <submittedName>
        <fullName evidence="1">Uncharacterized protein</fullName>
    </submittedName>
</protein>
<dbReference type="EMBL" id="BSFM01000009">
    <property type="protein sequence ID" value="GLK83705.1"/>
    <property type="molecule type" value="Genomic_DNA"/>
</dbReference>
<keyword evidence="2" id="KW-1185">Reference proteome</keyword>
<reference evidence="1" key="2">
    <citation type="submission" date="2023-01" db="EMBL/GenBank/DDBJ databases">
        <authorList>
            <person name="Sun Q."/>
            <person name="Evtushenko L."/>
        </authorList>
    </citation>
    <scope>NUCLEOTIDE SEQUENCE</scope>
    <source>
        <strain evidence="1">VKM B-2789</strain>
    </source>
</reference>
<comment type="caution">
    <text evidence="1">The sequence shown here is derived from an EMBL/GenBank/DDBJ whole genome shotgun (WGS) entry which is preliminary data.</text>
</comment>